<protein>
    <submittedName>
        <fullName evidence="1">Uncharacterized protein</fullName>
    </submittedName>
</protein>
<accession>A0AAU8CVJ3</accession>
<organism evidence="1">
    <name type="scientific">Mesorhizobium sp. WSM2240</name>
    <dbReference type="NCBI Taxonomy" id="3228851"/>
    <lineage>
        <taxon>Bacteria</taxon>
        <taxon>Pseudomonadati</taxon>
        <taxon>Pseudomonadota</taxon>
        <taxon>Alphaproteobacteria</taxon>
        <taxon>Hyphomicrobiales</taxon>
        <taxon>Phyllobacteriaceae</taxon>
        <taxon>Mesorhizobium</taxon>
    </lineage>
</organism>
<reference evidence="1" key="1">
    <citation type="submission" date="2024-06" db="EMBL/GenBank/DDBJ databases">
        <title>Mesorhizobium karijinii sp. nov., a symbiont of the iconic Swainsona formosa from arid Australia.</title>
        <authorList>
            <person name="Hill Y.J."/>
            <person name="Watkin E.L.J."/>
            <person name="O'Hara G.W."/>
            <person name="Terpolilli J."/>
            <person name="Tye M.L."/>
            <person name="Kohlmeier M.G."/>
        </authorList>
    </citation>
    <scope>NUCLEOTIDE SEQUENCE</scope>
    <source>
        <strain evidence="1">WSM2240</strain>
    </source>
</reference>
<gene>
    <name evidence="1" type="ORF">ABVK50_10425</name>
</gene>
<name>A0AAU8CVJ3_9HYPH</name>
<proteinExistence type="predicted"/>
<dbReference type="AlphaFoldDB" id="A0AAU8CVJ3"/>
<sequence length="87" mass="9787">MTHFTCVHVKHVEDSPEEWSPGGLVKVIGPDRFARYWEVVSADEKRFCAVLLGENAQIIVSGVWPLLWAHSIAPDERGESQLGRELC</sequence>
<dbReference type="RefSeq" id="WP_353641634.1">
    <property type="nucleotide sequence ID" value="NZ_CP159253.1"/>
</dbReference>
<evidence type="ECO:0000313" key="1">
    <source>
        <dbReference type="EMBL" id="XCG50856.1"/>
    </source>
</evidence>
<dbReference type="EMBL" id="CP159253">
    <property type="protein sequence ID" value="XCG50856.1"/>
    <property type="molecule type" value="Genomic_DNA"/>
</dbReference>